<dbReference type="SMART" id="SM00214">
    <property type="entry name" value="VWC"/>
    <property type="match status" value="4"/>
</dbReference>
<dbReference type="SUPFAM" id="SSF57603">
    <property type="entry name" value="FnI-like domain"/>
    <property type="match status" value="1"/>
</dbReference>
<dbReference type="EMBL" id="VHII01000023">
    <property type="protein sequence ID" value="KAF1372489.1"/>
    <property type="molecule type" value="Genomic_DNA"/>
</dbReference>
<dbReference type="Proteomes" id="UP000465112">
    <property type="component" value="Chromosome 23"/>
</dbReference>
<gene>
    <name evidence="6" type="ORF">PFLUV_G00265940</name>
</gene>
<dbReference type="InterPro" id="IPR036084">
    <property type="entry name" value="Ser_inhib-like_sf"/>
</dbReference>
<evidence type="ECO:0000256" key="1">
    <source>
        <dbReference type="ARBA" id="ARBA00022737"/>
    </source>
</evidence>
<feature type="compositionally biased region" description="Low complexity" evidence="4">
    <location>
        <begin position="960"/>
        <end position="1009"/>
    </location>
</feature>
<dbReference type="SMART" id="SM00215">
    <property type="entry name" value="VWC_out"/>
    <property type="match status" value="2"/>
</dbReference>
<organism evidence="6 7">
    <name type="scientific">Perca fluviatilis</name>
    <name type="common">European perch</name>
    <dbReference type="NCBI Taxonomy" id="8168"/>
    <lineage>
        <taxon>Eukaryota</taxon>
        <taxon>Metazoa</taxon>
        <taxon>Chordata</taxon>
        <taxon>Craniata</taxon>
        <taxon>Vertebrata</taxon>
        <taxon>Euteleostomi</taxon>
        <taxon>Actinopterygii</taxon>
        <taxon>Neopterygii</taxon>
        <taxon>Teleostei</taxon>
        <taxon>Neoteleostei</taxon>
        <taxon>Acanthomorphata</taxon>
        <taxon>Eupercaria</taxon>
        <taxon>Perciformes</taxon>
        <taxon>Percoidei</taxon>
        <taxon>Percidae</taxon>
        <taxon>Percinae</taxon>
        <taxon>Perca</taxon>
    </lineage>
</organism>
<evidence type="ECO:0000256" key="4">
    <source>
        <dbReference type="SAM" id="MobiDB-lite"/>
    </source>
</evidence>
<dbReference type="Pfam" id="PF08742">
    <property type="entry name" value="C8"/>
    <property type="match status" value="3"/>
</dbReference>
<feature type="compositionally biased region" description="Low complexity" evidence="4">
    <location>
        <begin position="1809"/>
        <end position="1818"/>
    </location>
</feature>
<feature type="compositionally biased region" description="Polar residues" evidence="4">
    <location>
        <begin position="1779"/>
        <end position="1808"/>
    </location>
</feature>
<dbReference type="PROSITE" id="PS51233">
    <property type="entry name" value="VWFD"/>
    <property type="match status" value="3"/>
</dbReference>
<dbReference type="FunFam" id="2.10.25.10:FF:000674">
    <property type="entry name" value="Mucin-2"/>
    <property type="match status" value="1"/>
</dbReference>
<dbReference type="SMART" id="SM00832">
    <property type="entry name" value="C8"/>
    <property type="match status" value="3"/>
</dbReference>
<dbReference type="CDD" id="cd19941">
    <property type="entry name" value="TIL"/>
    <property type="match status" value="2"/>
</dbReference>
<dbReference type="InterPro" id="IPR001007">
    <property type="entry name" value="VWF_dom"/>
</dbReference>
<evidence type="ECO:0000259" key="5">
    <source>
        <dbReference type="PROSITE" id="PS51233"/>
    </source>
</evidence>
<proteinExistence type="predicted"/>
<dbReference type="InterPro" id="IPR001846">
    <property type="entry name" value="VWF_type-D"/>
</dbReference>
<name>A0A6A5E357_PERFL</name>
<dbReference type="PANTHER" id="PTHR11339">
    <property type="entry name" value="EXTRACELLULAR MATRIX GLYCOPROTEIN RELATED"/>
    <property type="match status" value="1"/>
</dbReference>
<accession>A0A6A5E357</accession>
<sequence>MAPQYNIPLCEENIYSYEMSKYIGCAFFSEVVQQCGNNSYIWNIWRSLTKCAEPSCSGDLVYVEQGAAFVPSCSNPNPGFSNQELTSSCVCPEGKVLNDHADGFSCVSVSSCPCVFAGRRYSPGDVRTSKCQSCMCDSGKWQCSENNCPTRCLIEGQFVRTFDGKQYALPGKCTYVASQGLNWTITIKFSDKAPSLKTVTLLLSQDMYMFSDNMVTFREEEITELHHSDHALVFWQSSMYVQVHTSFGMKIQVQMSPEIQLYITPPRNHTEAISGLCGNDNSDTTDDFTTSSRIIENSAQPFAQSWSVGDCSVNIPTTCINKDNEIFADEKCSVLNNPTGVFAPCHGYIPIDHYHTACIQRTCNCGSSLPQCLCVALGSYAKACANLGVVIGDWRRATNCTLKCEKNQVFSYNMQACNHTCRSLSGPDPRCGLEDASVEGCGCPAGSHLNQGDTCSPKAECDCHYYRGTTPPGPVVIDSRQCVCENGELKCSQDCGCRNGKVCVHCSKNVNTAQKTCDSLSKPMGATMNCESGCYCPNDQYEDHRGNCVYLHNCTCVYSGRVFSAGQHVKTNCKTCVCGQGQWDCKDEPCPGKCQVYGNGHYQTFDSKWYRYDGQCQYTLVEDDCGTRNGTFSVRVESVPCCDEALTCSRSIVLNLQGEVTLTLSDMKVTRRHHEGWTLQDHSLYSTHTVGLYIIISVPSRGITLIWDKHTRITIELHENWRNRVCGLCGNFDFNEMNDLQISGSAVVSSPLAFGNSWKAATPPCSDVTKEIFPCERNSYCLAWAQRRCMIITGDTFKDCHLKVEPDPYYQACVQESCSCEFEGKFLGFCTAVAAYAEACSDHNVCVKWRTPDLCPVYCDFYNEQGQCSWHYEACGEMLTCGNYINHKLEGCYPRCSREVPYYDENTGECTKLRNCTCYFNDTVIQPRAAVMIHSIKCRCENGTINCPPPPTITPPPTTTPATPSTSTTPTTTASTSTETAVSSTITTPTTTAETRLTTPPTTSTPMTAITNVSTTNEKWSTVLSTSSVPATTAASTTTEPTMFSTITTPTTTAETRLTTPPTTSTPMTTITNVSTTTEKWSTGLSYTSVPATTTASTTTETTVFSTITKPTTAETRLTTTPTTATPMTAITNVSTTNEKWSTVLSTSSVPATTAASTTTEPTMFSTITKPTTAETRLTTTPTTSIPMTAITNVSTTNEKWSTVLSTSSVPATTAASTTTEPTMFSTITTPTTTAETRLTTPPTTSTPMTTITNVSTTTEKWSTGLSYTSVPATTTASTTTETTVFSTITKPTTAETRLTTTPTTATPMTAITNVSTTNEKWSTVLSTSSVPATTAASTTTEPTMFSTITKPTTAETRLTTTPTTSIPMTAITNVSTTNEKWSTVLSTSSVPATKAASTTTEPTMFSTITTPTTTAETRLTTPPTTSTPMTTITNVSTTTEKWSTGLSTTSVPATTTASTTTETTVFSTITKPTTAETRLTTTPTTSTPMTAITNVSTSNEKWSTVLSISPVPATTAASTTTEPTMFSTITTPTTTAETRLTTPPTTSIPMTTITNVSTTTEKWSTGLSTTSVPATTTASTTTETTVFSTITKPTTAETRLTTTPTTSTPMTAITNVSTTNEKWSTVLSTSFVPATTAASTTTEPTMFSTITTPTTTAETRLTTPPTTSTPMTTITNVSTTTEKWSTGLSTTSKPTTTSTTTVPSVAPTEVTNTAGTTTSSSTTSSTTRMSTTTSMTTAASTESQPTEIVIPTDTSIFQPTTKQPTATTLQSTTTFETNATSAETSGPTEVTETLTSPATFPETAQSHSVTSTYTVGPPTTYTTEISTMEEFTNGTTTTELTTSEESGTTVTAEKTLHTSTPPVCKCTDLKRREQWNCGETWTEDCFHKNCTDGKIELTSVVCPESTIPNCPRNQVTRVSDGCCETWKCDCRCELYGDPHYISFQGVNYDFLDDCTYILVEEQSPRHNLTIAVDNFYCVQGLQGSCAKGIILKYQNNIATLSILPDMFEVQATLNNVTIEPPYEEHGLRFETTRYIVSIYIPEVRSYISLSPFYTLVVSLAMEHFLNNTQGQCGVCGGGSCIRKGGQIEKDSCCDKTASDWVYADPLKPACASAPRDIPCTYVPPTPSPPTPCPASRLCDLLHHPVFSNCSLYMNLTSKKKNCEFDSCRNGPCSSLEQAVDECKKAGFCIDWRRLTDGGCDVTCPKGLAYRECHNKLDDFCDGGKQYPGASLEKNEAGCFCPSGLFRAGNHSDICVSDCAYCKGPLGEPKLPGEVWQSGCNMCTCNNQTRTEKCVPKPPEPASLCDPNAVLVNTSCCGDQICVEKTCSYQGKTYKVGDRWTDAAHPCMSYNCSIEGIQTETRVCPTVECQEEDRIWDDQHCCFTCNQRCAPKVTSISVTVDNCTTVMQIPVCQGQCVSQPR</sequence>
<feature type="compositionally biased region" description="Low complexity" evidence="4">
    <location>
        <begin position="1683"/>
        <end position="1744"/>
    </location>
</feature>
<evidence type="ECO:0000313" key="6">
    <source>
        <dbReference type="EMBL" id="KAF1372489.1"/>
    </source>
</evidence>
<keyword evidence="2" id="KW-1015">Disulfide bond</keyword>
<feature type="region of interest" description="Disordered" evidence="4">
    <location>
        <begin position="1683"/>
        <end position="1746"/>
    </location>
</feature>
<dbReference type="InterPro" id="IPR014853">
    <property type="entry name" value="VWF/SSPO/ZAN-like_Cys-rich_dom"/>
</dbReference>
<dbReference type="Pfam" id="PF00094">
    <property type="entry name" value="VWD"/>
    <property type="match status" value="3"/>
</dbReference>
<feature type="compositionally biased region" description="Pro residues" evidence="4">
    <location>
        <begin position="949"/>
        <end position="959"/>
    </location>
</feature>
<keyword evidence="7" id="KW-1185">Reference proteome</keyword>
<protein>
    <recommendedName>
        <fullName evidence="5">VWFD domain-containing protein</fullName>
    </recommendedName>
</protein>
<feature type="domain" description="VWFD" evidence="5">
    <location>
        <begin position="1931"/>
        <end position="2112"/>
    </location>
</feature>
<keyword evidence="3" id="KW-0325">Glycoprotein</keyword>
<dbReference type="GO" id="GO:0031012">
    <property type="term" value="C:extracellular matrix"/>
    <property type="evidence" value="ECO:0007669"/>
    <property type="project" value="TreeGrafter"/>
</dbReference>
<dbReference type="GO" id="GO:0005615">
    <property type="term" value="C:extracellular space"/>
    <property type="evidence" value="ECO:0007669"/>
    <property type="project" value="TreeGrafter"/>
</dbReference>
<feature type="compositionally biased region" description="Low complexity" evidence="4">
    <location>
        <begin position="1761"/>
        <end position="1778"/>
    </location>
</feature>
<dbReference type="Gene3D" id="2.10.25.10">
    <property type="entry name" value="Laminin"/>
    <property type="match status" value="2"/>
</dbReference>
<evidence type="ECO:0000256" key="2">
    <source>
        <dbReference type="ARBA" id="ARBA00023157"/>
    </source>
</evidence>
<dbReference type="SMART" id="SM00216">
    <property type="entry name" value="VWD"/>
    <property type="match status" value="3"/>
</dbReference>
<evidence type="ECO:0000256" key="3">
    <source>
        <dbReference type="ARBA" id="ARBA00023180"/>
    </source>
</evidence>
<feature type="domain" description="VWFD" evidence="5">
    <location>
        <begin position="150"/>
        <end position="320"/>
    </location>
</feature>
<reference evidence="6 7" key="1">
    <citation type="submission" date="2019-06" db="EMBL/GenBank/DDBJ databases">
        <title>A chromosome-scale genome assembly of the European perch, Perca fluviatilis.</title>
        <authorList>
            <person name="Roques C."/>
            <person name="Zahm M."/>
            <person name="Cabau C."/>
            <person name="Klopp C."/>
            <person name="Bouchez O."/>
            <person name="Donnadieu C."/>
            <person name="Kuhl H."/>
            <person name="Gislard M."/>
            <person name="Guendouz S."/>
            <person name="Journot L."/>
            <person name="Haffray P."/>
            <person name="Bestin A."/>
            <person name="Morvezen R."/>
            <person name="Feron R."/>
            <person name="Wen M."/>
            <person name="Jouanno E."/>
            <person name="Herpin A."/>
            <person name="Schartl M."/>
            <person name="Postlethwait J."/>
            <person name="Schaerlinger B."/>
            <person name="Chardard D."/>
            <person name="Lecocq T."/>
            <person name="Poncet C."/>
            <person name="Jaffrelo L."/>
            <person name="Lampietro C."/>
            <person name="Guiguen Y."/>
        </authorList>
    </citation>
    <scope>NUCLEOTIDE SEQUENCE [LARGE SCALE GENOMIC DNA]</scope>
    <source>
        <tissue evidence="6">Blood</tissue>
    </source>
</reference>
<comment type="caution">
    <text evidence="6">The sequence shown here is derived from an EMBL/GenBank/DDBJ whole genome shotgun (WGS) entry which is preliminary data.</text>
</comment>
<feature type="region of interest" description="Disordered" evidence="4">
    <location>
        <begin position="1758"/>
        <end position="1818"/>
    </location>
</feature>
<dbReference type="InterPro" id="IPR050780">
    <property type="entry name" value="Mucin_vWF_Thrombospondin_sf"/>
</dbReference>
<feature type="domain" description="VWFD" evidence="5">
    <location>
        <begin position="592"/>
        <end position="766"/>
    </location>
</feature>
<dbReference type="PANTHER" id="PTHR11339:SF408">
    <property type="entry name" value="MUCIN-5B"/>
    <property type="match status" value="1"/>
</dbReference>
<keyword evidence="1" id="KW-0677">Repeat</keyword>
<evidence type="ECO:0000313" key="7">
    <source>
        <dbReference type="Proteomes" id="UP000465112"/>
    </source>
</evidence>
<dbReference type="SUPFAM" id="SSF57567">
    <property type="entry name" value="Serine protease inhibitors"/>
    <property type="match status" value="3"/>
</dbReference>
<feature type="region of interest" description="Disordered" evidence="4">
    <location>
        <begin position="949"/>
        <end position="1009"/>
    </location>
</feature>